<reference evidence="2 3" key="1">
    <citation type="journal article" date="2018" name="Front. Plant Sci.">
        <title>Red Clover (Trifolium pratense) and Zigzag Clover (T. medium) - A Picture of Genomic Similarities and Differences.</title>
        <authorList>
            <person name="Dluhosova J."/>
            <person name="Istvanek J."/>
            <person name="Nedelnik J."/>
            <person name="Repkova J."/>
        </authorList>
    </citation>
    <scope>NUCLEOTIDE SEQUENCE [LARGE SCALE GENOMIC DNA]</scope>
    <source>
        <strain evidence="3">cv. 10/8</strain>
        <tissue evidence="2">Leaf</tissue>
    </source>
</reference>
<organism evidence="2 3">
    <name type="scientific">Trifolium medium</name>
    <dbReference type="NCBI Taxonomy" id="97028"/>
    <lineage>
        <taxon>Eukaryota</taxon>
        <taxon>Viridiplantae</taxon>
        <taxon>Streptophyta</taxon>
        <taxon>Embryophyta</taxon>
        <taxon>Tracheophyta</taxon>
        <taxon>Spermatophyta</taxon>
        <taxon>Magnoliopsida</taxon>
        <taxon>eudicotyledons</taxon>
        <taxon>Gunneridae</taxon>
        <taxon>Pentapetalae</taxon>
        <taxon>rosids</taxon>
        <taxon>fabids</taxon>
        <taxon>Fabales</taxon>
        <taxon>Fabaceae</taxon>
        <taxon>Papilionoideae</taxon>
        <taxon>50 kb inversion clade</taxon>
        <taxon>NPAAA clade</taxon>
        <taxon>Hologalegina</taxon>
        <taxon>IRL clade</taxon>
        <taxon>Trifolieae</taxon>
        <taxon>Trifolium</taxon>
    </lineage>
</organism>
<proteinExistence type="predicted"/>
<protein>
    <recommendedName>
        <fullName evidence="4">Secreted protein</fullName>
    </recommendedName>
</protein>
<evidence type="ECO:0008006" key="4">
    <source>
        <dbReference type="Google" id="ProtNLM"/>
    </source>
</evidence>
<feature type="signal peptide" evidence="1">
    <location>
        <begin position="1"/>
        <end position="17"/>
    </location>
</feature>
<dbReference type="Proteomes" id="UP000265520">
    <property type="component" value="Unassembled WGS sequence"/>
</dbReference>
<name>A0A392M6W8_9FABA</name>
<feature type="chain" id="PRO_5017400521" description="Secreted protein" evidence="1">
    <location>
        <begin position="18"/>
        <end position="75"/>
    </location>
</feature>
<evidence type="ECO:0000313" key="2">
    <source>
        <dbReference type="EMBL" id="MCH83197.1"/>
    </source>
</evidence>
<dbReference type="EMBL" id="LXQA010004797">
    <property type="protein sequence ID" value="MCH83197.1"/>
    <property type="molecule type" value="Genomic_DNA"/>
</dbReference>
<keyword evidence="3" id="KW-1185">Reference proteome</keyword>
<keyword evidence="1" id="KW-0732">Signal</keyword>
<accession>A0A392M6W8</accession>
<evidence type="ECO:0000256" key="1">
    <source>
        <dbReference type="SAM" id="SignalP"/>
    </source>
</evidence>
<evidence type="ECO:0000313" key="3">
    <source>
        <dbReference type="Proteomes" id="UP000265520"/>
    </source>
</evidence>
<dbReference type="AlphaFoldDB" id="A0A392M6W8"/>
<comment type="caution">
    <text evidence="2">The sequence shown here is derived from an EMBL/GenBank/DDBJ whole genome shotgun (WGS) entry which is preliminary data.</text>
</comment>
<gene>
    <name evidence="2" type="ORF">A2U01_0004014</name>
</gene>
<sequence length="75" mass="8192">MCFLVILLLAKLKPHFPNVTCLACLGMSTEQGIVGGCSSVPRLAPNLFPVPVPHHREIFFPILISADPHNFRGDP</sequence>